<dbReference type="AlphaFoldDB" id="A0A096BVE9"/>
<name>A0A096BVE9_9BACT</name>
<dbReference type="Proteomes" id="UP000029556">
    <property type="component" value="Unassembled WGS sequence"/>
</dbReference>
<dbReference type="RefSeq" id="WP_036871484.1">
    <property type="nucleotide sequence ID" value="NZ_JRNN01000018.1"/>
</dbReference>
<proteinExistence type="predicted"/>
<organism evidence="1 2">
    <name type="scientific">Hoylesella buccalis DNF00853</name>
    <dbReference type="NCBI Taxonomy" id="1401074"/>
    <lineage>
        <taxon>Bacteria</taxon>
        <taxon>Pseudomonadati</taxon>
        <taxon>Bacteroidota</taxon>
        <taxon>Bacteroidia</taxon>
        <taxon>Bacteroidales</taxon>
        <taxon>Prevotellaceae</taxon>
        <taxon>Hoylesella</taxon>
    </lineage>
</organism>
<dbReference type="PROSITE" id="PS51257">
    <property type="entry name" value="PROKAR_LIPOPROTEIN"/>
    <property type="match status" value="1"/>
</dbReference>
<accession>A0A096BVE9</accession>
<evidence type="ECO:0008006" key="3">
    <source>
        <dbReference type="Google" id="ProtNLM"/>
    </source>
</evidence>
<sequence length="316" mass="36746">MQRYPYIKKGAQYAFRYIFTPMMLFACGNDEPLPNKQIIHNENDSTISQNDTIKHSQYNFDLYDIPIVEENYVQCFLGNVVDLENTSARHITSLPNPQYNKVSTMLSYGAEFYEYNYTPNLLETQRIIKSLKENDIEQNEQFTFSQNRFNTLKEIRLAYGGKECISLDSLWLQNNSIQLRYQSFIVYSLNQVMAHFSLADETENILSVYPVEKNHYGCINSITLGKICYVIAAIENHNDDERINTAVSIENNGIVRNALIITFDNQCRPIVQQRSNLTKQDILNIFNQQPIRPLYFNIYSMKNGAICTLRNTINIK</sequence>
<gene>
    <name evidence="1" type="ORF">HMPREF2137_00870</name>
</gene>
<reference evidence="1 2" key="1">
    <citation type="submission" date="2014-07" db="EMBL/GenBank/DDBJ databases">
        <authorList>
            <person name="McCorrison J."/>
            <person name="Sanka R."/>
            <person name="Torralba M."/>
            <person name="Gillis M."/>
            <person name="Haft D.H."/>
            <person name="Methe B."/>
            <person name="Sutton G."/>
            <person name="Nelson K.E."/>
        </authorList>
    </citation>
    <scope>NUCLEOTIDE SEQUENCE [LARGE SCALE GENOMIC DNA]</scope>
    <source>
        <strain evidence="1 2">DNF00853</strain>
    </source>
</reference>
<protein>
    <recommendedName>
        <fullName evidence="3">Lipoprotein</fullName>
    </recommendedName>
</protein>
<evidence type="ECO:0000313" key="1">
    <source>
        <dbReference type="EMBL" id="KGF37104.1"/>
    </source>
</evidence>
<comment type="caution">
    <text evidence="1">The sequence shown here is derived from an EMBL/GenBank/DDBJ whole genome shotgun (WGS) entry which is preliminary data.</text>
</comment>
<evidence type="ECO:0000313" key="2">
    <source>
        <dbReference type="Proteomes" id="UP000029556"/>
    </source>
</evidence>
<dbReference type="EMBL" id="JRNN01000018">
    <property type="protein sequence ID" value="KGF37104.1"/>
    <property type="molecule type" value="Genomic_DNA"/>
</dbReference>